<dbReference type="PANTHER" id="PTHR35689:SF1">
    <property type="entry name" value="EARLY ENDOSOME ANTIGEN"/>
    <property type="match status" value="1"/>
</dbReference>
<organism evidence="3 4">
    <name type="scientific">Rhododendron simsii</name>
    <name type="common">Sims's rhododendron</name>
    <dbReference type="NCBI Taxonomy" id="118357"/>
    <lineage>
        <taxon>Eukaryota</taxon>
        <taxon>Viridiplantae</taxon>
        <taxon>Streptophyta</taxon>
        <taxon>Embryophyta</taxon>
        <taxon>Tracheophyta</taxon>
        <taxon>Spermatophyta</taxon>
        <taxon>Magnoliopsida</taxon>
        <taxon>eudicotyledons</taxon>
        <taxon>Gunneridae</taxon>
        <taxon>Pentapetalae</taxon>
        <taxon>asterids</taxon>
        <taxon>Ericales</taxon>
        <taxon>Ericaceae</taxon>
        <taxon>Ericoideae</taxon>
        <taxon>Rhodoreae</taxon>
        <taxon>Rhododendron</taxon>
    </lineage>
</organism>
<accession>A0A834LLL1</accession>
<name>A0A834LLL1_RHOSS</name>
<dbReference type="Proteomes" id="UP000626092">
    <property type="component" value="Unassembled WGS sequence"/>
</dbReference>
<dbReference type="EMBL" id="WJXA01000006">
    <property type="protein sequence ID" value="KAF7141764.1"/>
    <property type="molecule type" value="Genomic_DNA"/>
</dbReference>
<sequence length="382" mass="43080">MDLSQEIDDYIKESIEHALGLPVSTQTLESKLNASEAACNRLRQQCLYLQTRLKEKDDVIDRSRAESCMNAQALKKFVEENQKLAKECESLLGQCRRWENECSLYDHDREALMDFGNEADERAKEAEVRVHELEGELRRVVDELQFYKHQCEMQSAVRRADWGVISSGDDGGVDGDLFYFCGSGLDWIRDRVGPLLGLGVYRAEPNRVDSSGEGSAVEQLLLDSLITTMVGNDEVTSTAHAFLQANSGVDVCQKLLNTWNSLRPSTRKILALAAEVKTLENDKEHLRFNLARAEEEVKVLFEENEVLHKENKRLLRHQKERCHPGSSEKRTGSASAKGNKRKTSPLTSSPIEGKINFGDGDSPRKPLSPLLHNSPESRMHKK</sequence>
<evidence type="ECO:0000313" key="4">
    <source>
        <dbReference type="Proteomes" id="UP000626092"/>
    </source>
</evidence>
<reference evidence="3" key="1">
    <citation type="submission" date="2019-11" db="EMBL/GenBank/DDBJ databases">
        <authorList>
            <person name="Liu Y."/>
            <person name="Hou J."/>
            <person name="Li T.-Q."/>
            <person name="Guan C.-H."/>
            <person name="Wu X."/>
            <person name="Wu H.-Z."/>
            <person name="Ling F."/>
            <person name="Zhang R."/>
            <person name="Shi X.-G."/>
            <person name="Ren J.-P."/>
            <person name="Chen E.-F."/>
            <person name="Sun J.-M."/>
        </authorList>
    </citation>
    <scope>NUCLEOTIDE SEQUENCE</scope>
    <source>
        <strain evidence="3">Adult_tree_wgs_1</strain>
        <tissue evidence="3">Leaves</tissue>
    </source>
</reference>
<evidence type="ECO:0000256" key="1">
    <source>
        <dbReference type="SAM" id="Coils"/>
    </source>
</evidence>
<protein>
    <submittedName>
        <fullName evidence="3">Uncharacterized protein</fullName>
    </submittedName>
</protein>
<keyword evidence="4" id="KW-1185">Reference proteome</keyword>
<evidence type="ECO:0000313" key="3">
    <source>
        <dbReference type="EMBL" id="KAF7141764.1"/>
    </source>
</evidence>
<gene>
    <name evidence="3" type="ORF">RHSIM_Rhsim06G0077200</name>
</gene>
<dbReference type="AlphaFoldDB" id="A0A834LLL1"/>
<proteinExistence type="predicted"/>
<dbReference type="OrthoDB" id="1913731at2759"/>
<feature type="coiled-coil region" evidence="1">
    <location>
        <begin position="276"/>
        <end position="310"/>
    </location>
</feature>
<feature type="coiled-coil region" evidence="1">
    <location>
        <begin position="74"/>
        <end position="150"/>
    </location>
</feature>
<comment type="caution">
    <text evidence="3">The sequence shown here is derived from an EMBL/GenBank/DDBJ whole genome shotgun (WGS) entry which is preliminary data.</text>
</comment>
<feature type="compositionally biased region" description="Basic and acidic residues" evidence="2">
    <location>
        <begin position="321"/>
        <end position="331"/>
    </location>
</feature>
<dbReference type="PANTHER" id="PTHR35689">
    <property type="entry name" value="EARLY ENDOSOME ANTIGEN"/>
    <property type="match status" value="1"/>
</dbReference>
<feature type="region of interest" description="Disordered" evidence="2">
    <location>
        <begin position="312"/>
        <end position="382"/>
    </location>
</feature>
<keyword evidence="1" id="KW-0175">Coiled coil</keyword>
<evidence type="ECO:0000256" key="2">
    <source>
        <dbReference type="SAM" id="MobiDB-lite"/>
    </source>
</evidence>